<feature type="domain" description="Amidase" evidence="4">
    <location>
        <begin position="27"/>
        <end position="438"/>
    </location>
</feature>
<dbReference type="InterPro" id="IPR020556">
    <property type="entry name" value="Amidase_CS"/>
</dbReference>
<comment type="function">
    <text evidence="1">Hydrolyzes indole-3-acetamide (IAM) into indole-3-acetic acid (IAA).</text>
</comment>
<dbReference type="PANTHER" id="PTHR11895:SF176">
    <property type="entry name" value="AMIDASE AMID-RELATED"/>
    <property type="match status" value="1"/>
</dbReference>
<evidence type="ECO:0000313" key="5">
    <source>
        <dbReference type="EMBL" id="VTZ63841.1"/>
    </source>
</evidence>
<evidence type="ECO:0000259" key="4">
    <source>
        <dbReference type="Pfam" id="PF01425"/>
    </source>
</evidence>
<dbReference type="RefSeq" id="WP_101777212.1">
    <property type="nucleotide sequence ID" value="NZ_CABFNB010000121.1"/>
</dbReference>
<dbReference type="PANTHER" id="PTHR11895">
    <property type="entry name" value="TRANSAMIDASE"/>
    <property type="match status" value="1"/>
</dbReference>
<organism evidence="5">
    <name type="scientific">Sinorhizobium medicae</name>
    <dbReference type="NCBI Taxonomy" id="110321"/>
    <lineage>
        <taxon>Bacteria</taxon>
        <taxon>Pseudomonadati</taxon>
        <taxon>Pseudomonadota</taxon>
        <taxon>Alphaproteobacteria</taxon>
        <taxon>Hyphomicrobiales</taxon>
        <taxon>Rhizobiaceae</taxon>
        <taxon>Sinorhizobium/Ensifer group</taxon>
        <taxon>Sinorhizobium</taxon>
    </lineage>
</organism>
<dbReference type="PROSITE" id="PS00571">
    <property type="entry name" value="AMIDASES"/>
    <property type="match status" value="1"/>
</dbReference>
<proteinExistence type="predicted"/>
<evidence type="ECO:0000256" key="2">
    <source>
        <dbReference type="ARBA" id="ARBA00021874"/>
    </source>
</evidence>
<dbReference type="EMBL" id="CABFNB010000121">
    <property type="protein sequence ID" value="VTZ63841.1"/>
    <property type="molecule type" value="Genomic_DNA"/>
</dbReference>
<dbReference type="Gene3D" id="3.90.1300.10">
    <property type="entry name" value="Amidase signature (AS) domain"/>
    <property type="match status" value="1"/>
</dbReference>
<gene>
    <name evidence="5" type="ORF">EMEDMD4_530048</name>
</gene>
<dbReference type="InterPro" id="IPR000120">
    <property type="entry name" value="Amidase"/>
</dbReference>
<sequence length="474" mass="49597">MIENPADLPILEAAERLRDGRLTSVALTVAHLDRIAERNGAYHAFLHVAAESALAEAARADEALGCGEDRGPLHGIPVAVKDLFDTAGMPTTYGSDVYAGYLPTEDAEVVRRLRAAGAVLIGKLETYEFAMVGPVFDRSFPPAANPWDVRRFTGGSSSGSAAAVAGGLVRTSVASDTGGSVRSPAAYCGVVGFKPTYGRIPARGVFVLSPSLDHVGLISASVAEAAITFDAIADAETTDAEPAASRLGGALSGLRIGYARKWFADDPETLPALLDAVDGAASQLSLLGARIEEVALPAAPDFESVGAVIIHAEAFEAHRRQLAASGDGYSRKVFQNILSGLCLTPEDLVRARHAAARLRDRIDRTVFARFDAILTATTLTPAIPFADFAGEAARWTPMRTIAFNVTGHPALSVPCGFANGLPLAIQLAGRAGDEATLCQIGHAYEQASDFAASKPPLPFRRAASDGRTQPAPSE</sequence>
<dbReference type="InterPro" id="IPR023631">
    <property type="entry name" value="Amidase_dom"/>
</dbReference>
<protein>
    <recommendedName>
        <fullName evidence="2">Indoleacetamide hydrolase</fullName>
    </recommendedName>
</protein>
<dbReference type="AlphaFoldDB" id="A0A508X4I6"/>
<name>A0A508X4I6_9HYPH</name>
<feature type="region of interest" description="Disordered" evidence="3">
    <location>
        <begin position="451"/>
        <end position="474"/>
    </location>
</feature>
<evidence type="ECO:0000256" key="1">
    <source>
        <dbReference type="ARBA" id="ARBA00003871"/>
    </source>
</evidence>
<reference evidence="5" key="1">
    <citation type="submission" date="2019-06" db="EMBL/GenBank/DDBJ databases">
        <authorList>
            <person name="Le Quere A."/>
            <person name="Colella S."/>
        </authorList>
    </citation>
    <scope>NUCLEOTIDE SEQUENCE</scope>
    <source>
        <strain evidence="5">EmedicaeMD41</strain>
    </source>
</reference>
<dbReference type="InterPro" id="IPR036928">
    <property type="entry name" value="AS_sf"/>
</dbReference>
<evidence type="ECO:0000256" key="3">
    <source>
        <dbReference type="SAM" id="MobiDB-lite"/>
    </source>
</evidence>
<dbReference type="GO" id="GO:0003824">
    <property type="term" value="F:catalytic activity"/>
    <property type="evidence" value="ECO:0007669"/>
    <property type="project" value="InterPro"/>
</dbReference>
<dbReference type="SUPFAM" id="SSF75304">
    <property type="entry name" value="Amidase signature (AS) enzymes"/>
    <property type="match status" value="1"/>
</dbReference>
<dbReference type="Pfam" id="PF01425">
    <property type="entry name" value="Amidase"/>
    <property type="match status" value="1"/>
</dbReference>
<dbReference type="Proteomes" id="UP000507954">
    <property type="component" value="Unassembled WGS sequence"/>
</dbReference>
<accession>A0A508X4I6</accession>